<feature type="non-terminal residue" evidence="1">
    <location>
        <position position="151"/>
    </location>
</feature>
<protein>
    <submittedName>
        <fullName evidence="1">Uncharacterized protein</fullName>
    </submittedName>
</protein>
<evidence type="ECO:0000313" key="1">
    <source>
        <dbReference type="EMBL" id="KAG8638154.1"/>
    </source>
</evidence>
<accession>A0ACB7GE53</accession>
<dbReference type="Proteomes" id="UP000091857">
    <property type="component" value="Chromosome 15"/>
</dbReference>
<dbReference type="EMBL" id="CM004401">
    <property type="protein sequence ID" value="KAG8638154.1"/>
    <property type="molecule type" value="Genomic_DNA"/>
</dbReference>
<name>A0ACB7GE53_MANES</name>
<reference evidence="2" key="1">
    <citation type="journal article" date="2016" name="Nat. Biotechnol.">
        <title>Sequencing wild and cultivated cassava and related species reveals extensive interspecific hybridization and genetic diversity.</title>
        <authorList>
            <person name="Bredeson J.V."/>
            <person name="Lyons J.B."/>
            <person name="Prochnik S.E."/>
            <person name="Wu G.A."/>
            <person name="Ha C.M."/>
            <person name="Edsinger-Gonzales E."/>
            <person name="Grimwood J."/>
            <person name="Schmutz J."/>
            <person name="Rabbi I.Y."/>
            <person name="Egesi C."/>
            <person name="Nauluvula P."/>
            <person name="Lebot V."/>
            <person name="Ndunguru J."/>
            <person name="Mkamilo G."/>
            <person name="Bart R.S."/>
            <person name="Setter T.L."/>
            <person name="Gleadow R.M."/>
            <person name="Kulakow P."/>
            <person name="Ferguson M.E."/>
            <person name="Rounsley S."/>
            <person name="Rokhsar D.S."/>
        </authorList>
    </citation>
    <scope>NUCLEOTIDE SEQUENCE [LARGE SCALE GENOMIC DNA]</scope>
    <source>
        <strain evidence="2">cv. AM560-2</strain>
    </source>
</reference>
<keyword evidence="2" id="KW-1185">Reference proteome</keyword>
<proteinExistence type="predicted"/>
<organism evidence="1 2">
    <name type="scientific">Manihot esculenta</name>
    <name type="common">Cassava</name>
    <name type="synonym">Jatropha manihot</name>
    <dbReference type="NCBI Taxonomy" id="3983"/>
    <lineage>
        <taxon>Eukaryota</taxon>
        <taxon>Viridiplantae</taxon>
        <taxon>Streptophyta</taxon>
        <taxon>Embryophyta</taxon>
        <taxon>Tracheophyta</taxon>
        <taxon>Spermatophyta</taxon>
        <taxon>Magnoliopsida</taxon>
        <taxon>eudicotyledons</taxon>
        <taxon>Gunneridae</taxon>
        <taxon>Pentapetalae</taxon>
        <taxon>rosids</taxon>
        <taxon>fabids</taxon>
        <taxon>Malpighiales</taxon>
        <taxon>Euphorbiaceae</taxon>
        <taxon>Crotonoideae</taxon>
        <taxon>Manihoteae</taxon>
        <taxon>Manihot</taxon>
    </lineage>
</organism>
<sequence>PLLFHICFSLTVLFTTCRFEQETVLHTLVHCPFTRDCWELTAIHQAIMITWEIWNARNRLLWQHQIVNPYTVLLKAKRFQHEWQAAKLAPPPDKGVKCNVDASLDASTGVAGVGMVLRDGAGSFLEARSVSLGCVTSALMAKIMGVREALS</sequence>
<evidence type="ECO:0000313" key="2">
    <source>
        <dbReference type="Proteomes" id="UP000091857"/>
    </source>
</evidence>
<comment type="caution">
    <text evidence="1">The sequence shown here is derived from an EMBL/GenBank/DDBJ whole genome shotgun (WGS) entry which is preliminary data.</text>
</comment>
<gene>
    <name evidence="1" type="ORF">MANES_15G193101v8</name>
</gene>